<sequence>MRKTGIVLLSFLGVVLFYFTFQSAEKVFRSDWEMPEHAIEPVNQHRLILITKNLDTPFWNQVAQGAREQAQKEGVSLEVWGSYGNNQEDFLEKIEVAIYSKVDGIIVQGMNSQAFNELTKIKASFYNIPIITIANDAPIEESLRRTYVGSDQYLAGQMIAKQLLADMGSAGKVVLMSDSQQEHYQKQRLRGISDILKDYPDVQLVNAETLDSREQIIATTQDILNRVPDADAFVAVNADFTGVMVQEIGKRFQVEPFYIYSFDDGSDSLPLLEQGKLDGVIGQSPEMMGTVSVELITKWLRDESVPFDKEGVLTDIRMLKEKEAR</sequence>
<keyword evidence="5" id="KW-1185">Reference proteome</keyword>
<dbReference type="GO" id="GO:0030246">
    <property type="term" value="F:carbohydrate binding"/>
    <property type="evidence" value="ECO:0007669"/>
    <property type="project" value="TreeGrafter"/>
</dbReference>
<dbReference type="InterPro" id="IPR028082">
    <property type="entry name" value="Peripla_BP_I"/>
</dbReference>
<dbReference type="RefSeq" id="WP_106532126.1">
    <property type="nucleotide sequence ID" value="NZ_PYAT01000002.1"/>
</dbReference>
<evidence type="ECO:0000313" key="4">
    <source>
        <dbReference type="EMBL" id="PSL41430.1"/>
    </source>
</evidence>
<comment type="similarity">
    <text evidence="2">Belongs to the bacterial solute-binding protein 2 family.</text>
</comment>
<comment type="caution">
    <text evidence="4">The sequence shown here is derived from an EMBL/GenBank/DDBJ whole genome shotgun (WGS) entry which is preliminary data.</text>
</comment>
<comment type="subcellular location">
    <subcellularLocation>
        <location evidence="1">Cell envelope</location>
    </subcellularLocation>
</comment>
<dbReference type="PANTHER" id="PTHR30036:SF7">
    <property type="entry name" value="ABC TRANSPORTER PERIPLASMIC-BINDING PROTEIN YPHF"/>
    <property type="match status" value="1"/>
</dbReference>
<gene>
    <name evidence="4" type="ORF">B0H99_102113</name>
</gene>
<reference evidence="4 5" key="1">
    <citation type="submission" date="2018-03" db="EMBL/GenBank/DDBJ databases">
        <title>Genomic Encyclopedia of Type Strains, Phase III (KMG-III): the genomes of soil and plant-associated and newly described type strains.</title>
        <authorList>
            <person name="Whitman W."/>
        </authorList>
    </citation>
    <scope>NUCLEOTIDE SEQUENCE [LARGE SCALE GENOMIC DNA]</scope>
    <source>
        <strain evidence="4 5">CGMCC 1.12259</strain>
    </source>
</reference>
<dbReference type="Gene3D" id="3.40.50.2300">
    <property type="match status" value="2"/>
</dbReference>
<evidence type="ECO:0000313" key="5">
    <source>
        <dbReference type="Proteomes" id="UP000242682"/>
    </source>
</evidence>
<evidence type="ECO:0000256" key="1">
    <source>
        <dbReference type="ARBA" id="ARBA00004196"/>
    </source>
</evidence>
<dbReference type="SUPFAM" id="SSF53822">
    <property type="entry name" value="Periplasmic binding protein-like I"/>
    <property type="match status" value="1"/>
</dbReference>
<dbReference type="GO" id="GO:0030288">
    <property type="term" value="C:outer membrane-bounded periplasmic space"/>
    <property type="evidence" value="ECO:0007669"/>
    <property type="project" value="TreeGrafter"/>
</dbReference>
<dbReference type="EMBL" id="PYAT01000002">
    <property type="protein sequence ID" value="PSL41430.1"/>
    <property type="molecule type" value="Genomic_DNA"/>
</dbReference>
<dbReference type="AlphaFoldDB" id="A0A2P8H5F7"/>
<dbReference type="OrthoDB" id="6196975at2"/>
<dbReference type="Proteomes" id="UP000242682">
    <property type="component" value="Unassembled WGS sequence"/>
</dbReference>
<evidence type="ECO:0000256" key="2">
    <source>
        <dbReference type="ARBA" id="ARBA00007639"/>
    </source>
</evidence>
<dbReference type="PANTHER" id="PTHR30036">
    <property type="entry name" value="D-XYLOSE-BINDING PERIPLASMIC PROTEIN"/>
    <property type="match status" value="1"/>
</dbReference>
<name>A0A2P8H5F7_9BACL</name>
<dbReference type="Pfam" id="PF13407">
    <property type="entry name" value="Peripla_BP_4"/>
    <property type="match status" value="1"/>
</dbReference>
<feature type="domain" description="Periplasmic binding protein" evidence="3">
    <location>
        <begin position="49"/>
        <end position="300"/>
    </location>
</feature>
<evidence type="ECO:0000259" key="3">
    <source>
        <dbReference type="Pfam" id="PF13407"/>
    </source>
</evidence>
<organism evidence="4 5">
    <name type="scientific">Planomicrobium soli</name>
    <dbReference type="NCBI Taxonomy" id="1176648"/>
    <lineage>
        <taxon>Bacteria</taxon>
        <taxon>Bacillati</taxon>
        <taxon>Bacillota</taxon>
        <taxon>Bacilli</taxon>
        <taxon>Bacillales</taxon>
        <taxon>Caryophanaceae</taxon>
        <taxon>Planomicrobium</taxon>
    </lineage>
</organism>
<protein>
    <submittedName>
        <fullName evidence="4">Ribose transport system substrate-binding protein</fullName>
    </submittedName>
</protein>
<accession>A0A2P8H5F7</accession>
<dbReference type="InterPro" id="IPR050555">
    <property type="entry name" value="Bact_Solute-Bind_Prot2"/>
</dbReference>
<dbReference type="InterPro" id="IPR025997">
    <property type="entry name" value="SBP_2_dom"/>
</dbReference>
<proteinExistence type="inferred from homology"/>